<comment type="caution">
    <text evidence="4">The sequence shown here is derived from an EMBL/GenBank/DDBJ whole genome shotgun (WGS) entry which is preliminary data.</text>
</comment>
<dbReference type="Gene3D" id="3.30.710.10">
    <property type="entry name" value="Potassium Channel Kv1.1, Chain A"/>
    <property type="match status" value="1"/>
</dbReference>
<dbReference type="InterPro" id="IPR011333">
    <property type="entry name" value="SKP1/BTB/POZ_sf"/>
</dbReference>
<protein>
    <recommendedName>
        <fullName evidence="3">BACK domain-containing protein</fullName>
    </recommendedName>
</protein>
<organism evidence="4 5">
    <name type="scientific">Punica granatum</name>
    <name type="common">Pomegranate</name>
    <dbReference type="NCBI Taxonomy" id="22663"/>
    <lineage>
        <taxon>Eukaryota</taxon>
        <taxon>Viridiplantae</taxon>
        <taxon>Streptophyta</taxon>
        <taxon>Embryophyta</taxon>
        <taxon>Tracheophyta</taxon>
        <taxon>Spermatophyta</taxon>
        <taxon>Magnoliopsida</taxon>
        <taxon>eudicotyledons</taxon>
        <taxon>Gunneridae</taxon>
        <taxon>Pentapetalae</taxon>
        <taxon>rosids</taxon>
        <taxon>malvids</taxon>
        <taxon>Myrtales</taxon>
        <taxon>Lythraceae</taxon>
        <taxon>Punica</taxon>
    </lineage>
</organism>
<dbReference type="EMBL" id="PGOL01002250">
    <property type="protein sequence ID" value="PKI49309.1"/>
    <property type="molecule type" value="Genomic_DNA"/>
</dbReference>
<evidence type="ECO:0000256" key="2">
    <source>
        <dbReference type="ARBA" id="ARBA00004906"/>
    </source>
</evidence>
<gene>
    <name evidence="4" type="ORF">CRG98_030237</name>
</gene>
<evidence type="ECO:0000256" key="1">
    <source>
        <dbReference type="ARBA" id="ARBA00002668"/>
    </source>
</evidence>
<dbReference type="UniPathway" id="UPA00143"/>
<evidence type="ECO:0000259" key="3">
    <source>
        <dbReference type="Pfam" id="PF07707"/>
    </source>
</evidence>
<dbReference type="InterPro" id="IPR011705">
    <property type="entry name" value="BACK"/>
</dbReference>
<comment type="pathway">
    <text evidence="2">Protein modification; protein ubiquitination.</text>
</comment>
<dbReference type="Pfam" id="PF07707">
    <property type="entry name" value="BACK"/>
    <property type="match status" value="1"/>
</dbReference>
<feature type="domain" description="BACK" evidence="3">
    <location>
        <begin position="212"/>
        <end position="287"/>
    </location>
</feature>
<dbReference type="AlphaFoldDB" id="A0A2I0IZ83"/>
<dbReference type="Gene3D" id="1.25.40.420">
    <property type="match status" value="1"/>
</dbReference>
<keyword evidence="5" id="KW-1185">Reference proteome</keyword>
<dbReference type="GO" id="GO:0016567">
    <property type="term" value="P:protein ubiquitination"/>
    <property type="evidence" value="ECO:0007669"/>
    <property type="project" value="UniProtKB-UniPathway"/>
</dbReference>
<proteinExistence type="predicted"/>
<accession>A0A2I0IZ83</accession>
<dbReference type="STRING" id="22663.A0A2I0IZ83"/>
<evidence type="ECO:0000313" key="5">
    <source>
        <dbReference type="Proteomes" id="UP000233551"/>
    </source>
</evidence>
<dbReference type="Proteomes" id="UP000233551">
    <property type="component" value="Unassembled WGS sequence"/>
</dbReference>
<name>A0A2I0IZ83_PUNGR</name>
<comment type="function">
    <text evidence="1">May act as a substrate-specific adapter of an E3 ubiquitin-protein ligase complex (CUL3-RBX1-BTB) which mediates the ubiquitination and subsequent proteasomal degradation of target proteins.</text>
</comment>
<evidence type="ECO:0000313" key="4">
    <source>
        <dbReference type="EMBL" id="PKI49309.1"/>
    </source>
</evidence>
<sequence length="332" mass="37483">MASTSSSDDGHFVILVCSNPGEDQLETESSHGELLLSTDDLRSWEPSALLHHRTVRIKADRRRLIEESSYFDGLLGGSFSESRQGHISIEWSLESFIGALKYVFGCPLDISAKTLLPLLEMGHLLIPLSLYEKNGRTKELTYFKVHECRWLIGACLKPNDPQTIIALGLEPDVQGSLYFGIWALLAKCENWCSEVASSKETGLHQMQLDDLIRIWKFCSQHALHFLGEIFSSCLARNFMYAASSQYFVDIPYTMLVSCLEHPQLTLDSEMHLAEALLVWIDYNLRQVEHAGGYEYEVTDVLKHQKQSYVVSAASFILKINVTASSNIIQENE</sequence>
<reference evidence="4 5" key="1">
    <citation type="submission" date="2017-11" db="EMBL/GenBank/DDBJ databases">
        <title>De-novo sequencing of pomegranate (Punica granatum L.) genome.</title>
        <authorList>
            <person name="Akparov Z."/>
            <person name="Amiraslanov A."/>
            <person name="Hajiyeva S."/>
            <person name="Abbasov M."/>
            <person name="Kaur K."/>
            <person name="Hamwieh A."/>
            <person name="Solovyev V."/>
            <person name="Salamov A."/>
            <person name="Braich B."/>
            <person name="Kosarev P."/>
            <person name="Mahmoud A."/>
            <person name="Hajiyev E."/>
            <person name="Babayeva S."/>
            <person name="Izzatullayeva V."/>
            <person name="Mammadov A."/>
            <person name="Mammadov A."/>
            <person name="Sharifova S."/>
            <person name="Ojaghi J."/>
            <person name="Eynullazada K."/>
            <person name="Bayramov B."/>
            <person name="Abdulazimova A."/>
            <person name="Shahmuradov I."/>
        </authorList>
    </citation>
    <scope>NUCLEOTIDE SEQUENCE [LARGE SCALE GENOMIC DNA]</scope>
    <source>
        <strain evidence="5">cv. AG2017</strain>
        <tissue evidence="4">Leaf</tissue>
    </source>
</reference>